<dbReference type="AlphaFoldDB" id="A0A5S5DTB7"/>
<protein>
    <recommendedName>
        <fullName evidence="2">LPS-assembly protein LptD central domain-containing protein</fullName>
    </recommendedName>
</protein>
<evidence type="ECO:0000313" key="4">
    <source>
        <dbReference type="Proteomes" id="UP000323136"/>
    </source>
</evidence>
<dbReference type="PANTHER" id="PTHR30189">
    <property type="entry name" value="LPS-ASSEMBLY PROTEIN"/>
    <property type="match status" value="1"/>
</dbReference>
<organism evidence="3 4">
    <name type="scientific">Tenacibaculum adriaticum</name>
    <dbReference type="NCBI Taxonomy" id="413713"/>
    <lineage>
        <taxon>Bacteria</taxon>
        <taxon>Pseudomonadati</taxon>
        <taxon>Bacteroidota</taxon>
        <taxon>Flavobacteriia</taxon>
        <taxon>Flavobacteriales</taxon>
        <taxon>Flavobacteriaceae</taxon>
        <taxon>Tenacibaculum</taxon>
    </lineage>
</organism>
<gene>
    <name evidence="3" type="ORF">C7447_103272</name>
</gene>
<feature type="compositionally biased region" description="Polar residues" evidence="1">
    <location>
        <begin position="765"/>
        <end position="777"/>
    </location>
</feature>
<comment type="caution">
    <text evidence="3">The sequence shown here is derived from an EMBL/GenBank/DDBJ whole genome shotgun (WGS) entry which is preliminary data.</text>
</comment>
<accession>A0A5S5DTB7</accession>
<dbReference type="PANTHER" id="PTHR30189:SF1">
    <property type="entry name" value="LPS-ASSEMBLY PROTEIN LPTD"/>
    <property type="match status" value="1"/>
</dbReference>
<feature type="region of interest" description="Disordered" evidence="1">
    <location>
        <begin position="736"/>
        <end position="784"/>
    </location>
</feature>
<dbReference type="InterPro" id="IPR045659">
    <property type="entry name" value="LptD_2"/>
</dbReference>
<dbReference type="GO" id="GO:1990351">
    <property type="term" value="C:transporter complex"/>
    <property type="evidence" value="ECO:0007669"/>
    <property type="project" value="TreeGrafter"/>
</dbReference>
<sequence>MKANLSYILLIFYLFCFQLGNSQELGEKIIPTQKTKRDTLIPKKNDSIKKLLLTNKTDSLITKKKDTIVADSIKKPKEVIDGIITHNAEDYTIQNAKNKTVTLFNKAHVTYQDINLKAGKIIVDYKNNTVYATGFKDSTGYVQRPVFKQGSQESEQDSILFNFKTEKALIYGVKTMQGEMITYGEQTKRVNDSTIYMRKLRFTTSKKENPDYYIATNKAKLVPGKKIIVGGSNLVLADVPTPVYLPFAYFPLSQSRTSGFIIPSWGENNQQGFFLQNGGYYFAINDYFDLQVTGDLYSNGSWAINTESNYSVRYKFSGGLRFRYQNLITGIRGFSDYSKTSKYNITWSHNQDSKSSPNSRLSASVNLGSSKFYKESLNEIDQSQYLTNTFNSSISYYKKFVGTPFNMNVTMTHSQNSNTEVIKMTLPSLQLNMDRIYPFAGKGGVKKNALQKVGLNYSMQGQYLINTTDEEFFTSKMFEEAKTGIQHNASANTNIKAFKFFTLSPNMSYKDVWYFNKINKHYDPNILNSNGNLGAAVNDTISGFTRFNEYNVGVSLSTNIYGTFNFKKGRLKALRHTVRPSISWSYRPDFATQHQLEVQQSADPNNILTYTPFESGIYGQPGSGISNSIGISLNNVLEAKVKPKDEDSDEEDKKVMILNNLNFSTSYNIAADSLRWSKVSYSASTRLFKDKMAVNLSGSLDPYQVTSEGVQIDKFNPSIFRIQQATLTANYSVSSKDFDNKEDDNESKSGNGAENNPPDVLGTDINPTNGFPNQRASANKKDTEKTAKLYHANIPWNVSFVYSSSYTNNGYSIAGIQSHTLGFSGNVELTPKWKVGFASGYDIQSGAFSYTRLNFSRDLDSWRFNFNWIPFGTRTSYNFFIGVKSSMLSDLKWDKNKPPDRTLF</sequence>
<name>A0A5S5DTB7_9FLAO</name>
<dbReference type="EMBL" id="VNIA01000003">
    <property type="protein sequence ID" value="TYP98102.1"/>
    <property type="molecule type" value="Genomic_DNA"/>
</dbReference>
<proteinExistence type="predicted"/>
<dbReference type="GO" id="GO:0009279">
    <property type="term" value="C:cell outer membrane"/>
    <property type="evidence" value="ECO:0007669"/>
    <property type="project" value="TreeGrafter"/>
</dbReference>
<dbReference type="Pfam" id="PF19838">
    <property type="entry name" value="LptD_2"/>
    <property type="match status" value="1"/>
</dbReference>
<feature type="domain" description="LPS-assembly protein LptD central" evidence="2">
    <location>
        <begin position="227"/>
        <end position="703"/>
    </location>
</feature>
<dbReference type="InterPro" id="IPR050218">
    <property type="entry name" value="LptD"/>
</dbReference>
<evidence type="ECO:0000259" key="2">
    <source>
        <dbReference type="Pfam" id="PF19838"/>
    </source>
</evidence>
<evidence type="ECO:0000256" key="1">
    <source>
        <dbReference type="SAM" id="MobiDB-lite"/>
    </source>
</evidence>
<reference evidence="3 4" key="1">
    <citation type="submission" date="2019-07" db="EMBL/GenBank/DDBJ databases">
        <title>Genomic Encyclopedia of Type Strains, Phase IV (KMG-IV): sequencing the most valuable type-strain genomes for metagenomic binning, comparative biology and taxonomic classification.</title>
        <authorList>
            <person name="Goeker M."/>
        </authorList>
    </citation>
    <scope>NUCLEOTIDE SEQUENCE [LARGE SCALE GENOMIC DNA]</scope>
    <source>
        <strain evidence="3 4">DSM 18961</strain>
    </source>
</reference>
<dbReference type="Proteomes" id="UP000323136">
    <property type="component" value="Unassembled WGS sequence"/>
</dbReference>
<keyword evidence="4" id="KW-1185">Reference proteome</keyword>
<evidence type="ECO:0000313" key="3">
    <source>
        <dbReference type="EMBL" id="TYP98102.1"/>
    </source>
</evidence>